<dbReference type="RefSeq" id="WP_276700419.1">
    <property type="nucleotide sequence ID" value="NZ_JADIIL010000040.1"/>
</dbReference>
<organism evidence="4 5">
    <name type="scientific">Methanobacterium formicicum</name>
    <dbReference type="NCBI Taxonomy" id="2162"/>
    <lineage>
        <taxon>Archaea</taxon>
        <taxon>Methanobacteriati</taxon>
        <taxon>Methanobacteriota</taxon>
        <taxon>Methanomada group</taxon>
        <taxon>Methanobacteria</taxon>
        <taxon>Methanobacteriales</taxon>
        <taxon>Methanobacteriaceae</taxon>
        <taxon>Methanobacterium</taxon>
    </lineage>
</organism>
<dbReference type="InterPro" id="IPR016193">
    <property type="entry name" value="Cytidine_deaminase-like"/>
</dbReference>
<dbReference type="InterPro" id="IPR003786">
    <property type="entry name" value="FdhD"/>
</dbReference>
<dbReference type="AlphaFoldDB" id="A0A843AQY1"/>
<name>A0A843AQY1_METFO</name>
<dbReference type="Proteomes" id="UP000606900">
    <property type="component" value="Unassembled WGS sequence"/>
</dbReference>
<dbReference type="PANTHER" id="PTHR30592:SF1">
    <property type="entry name" value="SULFUR CARRIER PROTEIN FDHD"/>
    <property type="match status" value="1"/>
</dbReference>
<sequence>MSKMFQKVDIIKVKGTPQHTKDLVAIDAKMELLVNGKILGKFYLSPENLEDFALGYLLDERYINSLDEDEDIEITIESDRIKINLKKSKIRNMDEVSCYDGWIHHDQSIPLVNSNLKVGKDLIMDSYQRLIEEAKVWSKTGGTHVAALVGESKFIVREDVSRHVAVDKVIGAGLIDGIDFSQSFIVCSGRIPPDRVVKLANVGIPIMVTKAAPTIEGLKIGETAGITLIGFLRNGRFNIYTHPHRIVL</sequence>
<accession>A0A843AQY1</accession>
<gene>
    <name evidence="3 4" type="primary">fdhD</name>
    <name evidence="4" type="ORF">ISP06_12215</name>
</gene>
<evidence type="ECO:0000256" key="1">
    <source>
        <dbReference type="ARBA" id="ARBA00022490"/>
    </source>
</evidence>
<dbReference type="Gene3D" id="3.10.20.10">
    <property type="match status" value="1"/>
</dbReference>
<dbReference type="EMBL" id="JADIIL010000040">
    <property type="protein sequence ID" value="MBF4476216.1"/>
    <property type="molecule type" value="Genomic_DNA"/>
</dbReference>
<dbReference type="SUPFAM" id="SSF53927">
    <property type="entry name" value="Cytidine deaminase-like"/>
    <property type="match status" value="1"/>
</dbReference>
<feature type="binding site" evidence="3">
    <location>
        <begin position="231"/>
        <end position="236"/>
    </location>
    <ligand>
        <name>Mo-bis(molybdopterin guanine dinucleotide)</name>
        <dbReference type="ChEBI" id="CHEBI:60539"/>
    </ligand>
</feature>
<dbReference type="GO" id="GO:0006777">
    <property type="term" value="P:Mo-molybdopterin cofactor biosynthetic process"/>
    <property type="evidence" value="ECO:0007669"/>
    <property type="project" value="UniProtKB-UniRule"/>
</dbReference>
<comment type="caution">
    <text evidence="4">The sequence shown here is derived from an EMBL/GenBank/DDBJ whole genome shotgun (WGS) entry which is preliminary data.</text>
</comment>
<comment type="function">
    <text evidence="3">Required for formate dehydrogenase (FDH) activity. Acts as a sulfur carrier protein that transfers sulfur from IscS to the molybdenum cofactor prior to its insertion into FDH.</text>
</comment>
<evidence type="ECO:0000313" key="4">
    <source>
        <dbReference type="EMBL" id="MBF4476216.1"/>
    </source>
</evidence>
<evidence type="ECO:0000313" key="5">
    <source>
        <dbReference type="Proteomes" id="UP000606900"/>
    </source>
</evidence>
<evidence type="ECO:0000256" key="2">
    <source>
        <dbReference type="ARBA" id="ARBA00023150"/>
    </source>
</evidence>
<keyword evidence="2 3" id="KW-0501">Molybdenum cofactor biosynthesis</keyword>
<dbReference type="GO" id="GO:0005737">
    <property type="term" value="C:cytoplasm"/>
    <property type="evidence" value="ECO:0007669"/>
    <property type="project" value="UniProtKB-SubCell"/>
</dbReference>
<protein>
    <recommendedName>
        <fullName evidence="3">Sulfur carrier protein FdhD</fullName>
    </recommendedName>
</protein>
<dbReference type="GO" id="GO:0097163">
    <property type="term" value="F:sulfur carrier activity"/>
    <property type="evidence" value="ECO:0007669"/>
    <property type="project" value="UniProtKB-UniRule"/>
</dbReference>
<evidence type="ECO:0000256" key="3">
    <source>
        <dbReference type="HAMAP-Rule" id="MF_00187"/>
    </source>
</evidence>
<dbReference type="Gene3D" id="3.40.140.10">
    <property type="entry name" value="Cytidine Deaminase, domain 2"/>
    <property type="match status" value="1"/>
</dbReference>
<feature type="active site" description="Cysteine persulfide intermediate" evidence="3">
    <location>
        <position position="98"/>
    </location>
</feature>
<dbReference type="NCBIfam" id="TIGR00129">
    <property type="entry name" value="fdhD_narQ"/>
    <property type="match status" value="1"/>
</dbReference>
<dbReference type="PANTHER" id="PTHR30592">
    <property type="entry name" value="FORMATE DEHYDROGENASE"/>
    <property type="match status" value="1"/>
</dbReference>
<dbReference type="PIRSF" id="PIRSF015626">
    <property type="entry name" value="FdhD"/>
    <property type="match status" value="1"/>
</dbReference>
<comment type="subcellular location">
    <subcellularLocation>
        <location evidence="3">Cytoplasm</location>
    </subcellularLocation>
</comment>
<dbReference type="Pfam" id="PF02634">
    <property type="entry name" value="FdhD-NarQ"/>
    <property type="match status" value="1"/>
</dbReference>
<comment type="similarity">
    <text evidence="3">Belongs to the FdhD family.</text>
</comment>
<dbReference type="HAMAP" id="MF_00187">
    <property type="entry name" value="FdhD"/>
    <property type="match status" value="1"/>
</dbReference>
<keyword evidence="1 3" id="KW-0963">Cytoplasm</keyword>
<dbReference type="GO" id="GO:0016783">
    <property type="term" value="F:sulfurtransferase activity"/>
    <property type="evidence" value="ECO:0007669"/>
    <property type="project" value="InterPro"/>
</dbReference>
<keyword evidence="4" id="KW-0808">Transferase</keyword>
<reference evidence="4" key="1">
    <citation type="submission" date="2020-10" db="EMBL/GenBank/DDBJ databases">
        <title>Dehalococcoides mccartyi of a TCE/Cr reducing biochatode.</title>
        <authorList>
            <person name="Matturro B."/>
        </authorList>
    </citation>
    <scope>NUCLEOTIDE SEQUENCE</scope>
    <source>
        <strain evidence="4">Bin2</strain>
    </source>
</reference>
<proteinExistence type="inferred from homology"/>